<reference evidence="5 6" key="1">
    <citation type="submission" date="2017-03" db="EMBL/GenBank/DDBJ databases">
        <title>Genomic and clinical evidence uncovers the enterohepatic species Helicobacter valdiviensis as a potential human intestinal pathogen.</title>
        <authorList>
            <person name="Fresia P."/>
            <person name="Jara R."/>
            <person name="Sierra R."/>
            <person name="Ferres I."/>
            <person name="Greif G."/>
            <person name="Iraola G."/>
            <person name="Collado L."/>
        </authorList>
    </citation>
    <scope>NUCLEOTIDE SEQUENCE [LARGE SCALE GENOMIC DNA]</scope>
    <source>
        <strain evidence="5 6">WBE14</strain>
    </source>
</reference>
<dbReference type="Pfam" id="PF00437">
    <property type="entry name" value="T2SSE"/>
    <property type="match status" value="1"/>
</dbReference>
<evidence type="ECO:0000256" key="1">
    <source>
        <dbReference type="ARBA" id="ARBA00006611"/>
    </source>
</evidence>
<dbReference type="CDD" id="cd01129">
    <property type="entry name" value="PulE-GspE-like"/>
    <property type="match status" value="1"/>
</dbReference>
<organism evidence="5 6">
    <name type="scientific">Helicobacter valdiviensis</name>
    <dbReference type="NCBI Taxonomy" id="1458358"/>
    <lineage>
        <taxon>Bacteria</taxon>
        <taxon>Pseudomonadati</taxon>
        <taxon>Campylobacterota</taxon>
        <taxon>Epsilonproteobacteria</taxon>
        <taxon>Campylobacterales</taxon>
        <taxon>Helicobacteraceae</taxon>
        <taxon>Helicobacter</taxon>
    </lineage>
</organism>
<dbReference type="SUPFAM" id="SSF52540">
    <property type="entry name" value="P-loop containing nucleoside triphosphate hydrolases"/>
    <property type="match status" value="1"/>
</dbReference>
<dbReference type="EMBL" id="NBIU01000010">
    <property type="protein sequence ID" value="PZT48250.1"/>
    <property type="molecule type" value="Genomic_DNA"/>
</dbReference>
<name>A0A2W6NGZ6_9HELI</name>
<dbReference type="Gene3D" id="3.30.450.90">
    <property type="match status" value="1"/>
</dbReference>
<feature type="domain" description="Bacterial type II secretion system protein E" evidence="4">
    <location>
        <begin position="307"/>
        <end position="321"/>
    </location>
</feature>
<sequence length="469" mass="52997">MVEEIEFCSVDLKVASLLNLEQMQHFGAICIDFKEEVLRIALLEFKEESAKILPKILSSYKIHFCKISKENFQEVLRFLQIEQNIAHLLNEIPKQGIDSEDSKIVLLLENILQDAIYKGASDIHIEQTIKECKIRFRLDSVLVDRLVLPSYLNASLVLCLKLFSNLNIAEVSLPQDGRFSYGLKNIKGEVVSYDFRISTLPLVEGESVVLRVLDPTSVALPLKELGFLEKELQEILKLANLPYGFVLVSGPTGSGKSTTLHAILKQIQHKNLKIISLEDPVEYRLENITQVAIHKEMSFASVLKSILRQDPDVIMVGEIRDKETLKVALRAAFTGHLVFSTLHTNDALETIPRLIDMGVEPYFLKEALSGVIAQRLLRRLCPMCKNKEGEFYSAKGCMRCNFTGFKDRIVVAEILIMDSNLKSFIDGKITKDKLLEILQKEGSYTLLQKALDKAKSGITSLKEVYRVVK</sequence>
<dbReference type="OrthoDB" id="9805147at2"/>
<evidence type="ECO:0000313" key="5">
    <source>
        <dbReference type="EMBL" id="PZT48250.1"/>
    </source>
</evidence>
<evidence type="ECO:0000259" key="4">
    <source>
        <dbReference type="PROSITE" id="PS00662"/>
    </source>
</evidence>
<protein>
    <recommendedName>
        <fullName evidence="4">Bacterial type II secretion system protein E domain-containing protein</fullName>
    </recommendedName>
</protein>
<keyword evidence="2" id="KW-0547">Nucleotide-binding</keyword>
<dbReference type="PROSITE" id="PS00662">
    <property type="entry name" value="T2SP_E"/>
    <property type="match status" value="1"/>
</dbReference>
<dbReference type="Proteomes" id="UP000249746">
    <property type="component" value="Unassembled WGS sequence"/>
</dbReference>
<evidence type="ECO:0000313" key="6">
    <source>
        <dbReference type="Proteomes" id="UP000249746"/>
    </source>
</evidence>
<dbReference type="SMART" id="SM00382">
    <property type="entry name" value="AAA"/>
    <property type="match status" value="1"/>
</dbReference>
<comment type="similarity">
    <text evidence="1">Belongs to the GSP E family.</text>
</comment>
<dbReference type="GO" id="GO:0005524">
    <property type="term" value="F:ATP binding"/>
    <property type="evidence" value="ECO:0007669"/>
    <property type="project" value="UniProtKB-KW"/>
</dbReference>
<proteinExistence type="inferred from homology"/>
<dbReference type="InterPro" id="IPR027417">
    <property type="entry name" value="P-loop_NTPase"/>
</dbReference>
<dbReference type="Gene3D" id="3.40.50.300">
    <property type="entry name" value="P-loop containing nucleotide triphosphate hydrolases"/>
    <property type="match status" value="1"/>
</dbReference>
<dbReference type="InterPro" id="IPR003593">
    <property type="entry name" value="AAA+_ATPase"/>
</dbReference>
<keyword evidence="6" id="KW-1185">Reference proteome</keyword>
<dbReference type="InterPro" id="IPR001482">
    <property type="entry name" value="T2SS/T4SS_dom"/>
</dbReference>
<evidence type="ECO:0000256" key="2">
    <source>
        <dbReference type="ARBA" id="ARBA00022741"/>
    </source>
</evidence>
<dbReference type="GO" id="GO:0016887">
    <property type="term" value="F:ATP hydrolysis activity"/>
    <property type="evidence" value="ECO:0007669"/>
    <property type="project" value="TreeGrafter"/>
</dbReference>
<keyword evidence="3" id="KW-0067">ATP-binding</keyword>
<comment type="caution">
    <text evidence="5">The sequence shown here is derived from an EMBL/GenBank/DDBJ whole genome shotgun (WGS) entry which is preliminary data.</text>
</comment>
<dbReference type="AlphaFoldDB" id="A0A2W6NGZ6"/>
<dbReference type="PANTHER" id="PTHR30258:SF1">
    <property type="entry name" value="PROTEIN TRANSPORT PROTEIN HOFB HOMOLOG"/>
    <property type="match status" value="1"/>
</dbReference>
<accession>A0A2W6NGZ6</accession>
<dbReference type="GO" id="GO:0005886">
    <property type="term" value="C:plasma membrane"/>
    <property type="evidence" value="ECO:0007669"/>
    <property type="project" value="TreeGrafter"/>
</dbReference>
<gene>
    <name evidence="5" type="ORF">B6S12_04800</name>
</gene>
<dbReference type="RefSeq" id="WP_111229680.1">
    <property type="nucleotide sequence ID" value="NZ_NBIU01000010.1"/>
</dbReference>
<evidence type="ECO:0000256" key="3">
    <source>
        <dbReference type="ARBA" id="ARBA00022840"/>
    </source>
</evidence>
<dbReference type="PANTHER" id="PTHR30258">
    <property type="entry name" value="TYPE II SECRETION SYSTEM PROTEIN GSPE-RELATED"/>
    <property type="match status" value="1"/>
</dbReference>